<evidence type="ECO:0000313" key="10">
    <source>
        <dbReference type="EMBL" id="GIN22374.1"/>
    </source>
</evidence>
<dbReference type="PROSITE" id="PS00211">
    <property type="entry name" value="ABC_TRANSPORTER_1"/>
    <property type="match status" value="1"/>
</dbReference>
<dbReference type="EMBL" id="BOQT01000016">
    <property type="protein sequence ID" value="GIN22374.1"/>
    <property type="molecule type" value="Genomic_DNA"/>
</dbReference>
<gene>
    <name evidence="10" type="ORF">J1TS3_35080</name>
</gene>
<dbReference type="SMART" id="SM00382">
    <property type="entry name" value="AAA"/>
    <property type="match status" value="1"/>
</dbReference>
<reference evidence="10 11" key="1">
    <citation type="submission" date="2021-03" db="EMBL/GenBank/DDBJ databases">
        <title>Antimicrobial resistance genes in bacteria isolated from Japanese honey, and their potential for conferring macrolide and lincosamide resistance in the American foulbrood pathogen Paenibacillus larvae.</title>
        <authorList>
            <person name="Okamoto M."/>
            <person name="Kumagai M."/>
            <person name="Kanamori H."/>
            <person name="Takamatsu D."/>
        </authorList>
    </citation>
    <scope>NUCLEOTIDE SEQUENCE [LARGE SCALE GENOMIC DNA]</scope>
    <source>
        <strain evidence="10 11">J1TS3</strain>
    </source>
</reference>
<keyword evidence="10" id="KW-0966">Cell projection</keyword>
<dbReference type="Gene3D" id="3.40.50.300">
    <property type="entry name" value="P-loop containing nucleotide triphosphate hydrolases"/>
    <property type="match status" value="1"/>
</dbReference>
<dbReference type="NCBIfam" id="TIGR03005">
    <property type="entry name" value="ectoine_ehuA"/>
    <property type="match status" value="1"/>
</dbReference>
<dbReference type="PROSITE" id="PS50893">
    <property type="entry name" value="ABC_TRANSPORTER_2"/>
    <property type="match status" value="1"/>
</dbReference>
<dbReference type="RefSeq" id="WP_018708645.1">
    <property type="nucleotide sequence ID" value="NZ_BOQT01000016.1"/>
</dbReference>
<keyword evidence="5" id="KW-0547">Nucleotide-binding</keyword>
<keyword evidence="3" id="KW-0813">Transport</keyword>
<dbReference type="Pfam" id="PF00005">
    <property type="entry name" value="ABC_tran"/>
    <property type="match status" value="1"/>
</dbReference>
<dbReference type="SUPFAM" id="SSF52540">
    <property type="entry name" value="P-loop containing nucleoside triphosphate hydrolases"/>
    <property type="match status" value="1"/>
</dbReference>
<dbReference type="PANTHER" id="PTHR43166">
    <property type="entry name" value="AMINO ACID IMPORT ATP-BINDING PROTEIN"/>
    <property type="match status" value="1"/>
</dbReference>
<dbReference type="CDD" id="cd03262">
    <property type="entry name" value="ABC_HisP_GlnQ"/>
    <property type="match status" value="1"/>
</dbReference>
<comment type="caution">
    <text evidence="10">The sequence shown here is derived from an EMBL/GenBank/DDBJ whole genome shotgun (WGS) entry which is preliminary data.</text>
</comment>
<dbReference type="Proteomes" id="UP000680279">
    <property type="component" value="Unassembled WGS sequence"/>
</dbReference>
<dbReference type="InterPro" id="IPR003439">
    <property type="entry name" value="ABC_transporter-like_ATP-bd"/>
</dbReference>
<dbReference type="PIRSF" id="PIRSF039085">
    <property type="entry name" value="ABC_ATPase_HisP"/>
    <property type="match status" value="1"/>
</dbReference>
<keyword evidence="10" id="KW-0282">Flagellum</keyword>
<dbReference type="GO" id="GO:0005524">
    <property type="term" value="F:ATP binding"/>
    <property type="evidence" value="ECO:0007669"/>
    <property type="project" value="UniProtKB-KW"/>
</dbReference>
<keyword evidence="10" id="KW-0969">Cilium</keyword>
<comment type="similarity">
    <text evidence="2">Belongs to the ABC transporter superfamily.</text>
</comment>
<keyword evidence="8" id="KW-0472">Membrane</keyword>
<sequence>MAAMQDAIREEMNEIPEAAPDRPVVRYRDIRKSFGDFEVLKGLDLDVKQGEKITIIGPSGSGKTTIIRMLMTLEEPTSGVIEVDGEPLWHQEVKGELVPAGEKHLRKVRGKIGMVFQQYNLFPHMTILKNVTEAPVHVLGMSKKEAKEKALAMLEKVGLKDHVHKYPIQLSGGQQQRVAIARALVMEPKVMLFDEVTSALDPELVGEVLGVIKDIAHTTNMTMILVTHEMDFAREISDRVVFIDKGKIVEQGRPEQVLENPKTERLNSFLRRFRNGY</sequence>
<evidence type="ECO:0000256" key="8">
    <source>
        <dbReference type="ARBA" id="ARBA00023136"/>
    </source>
</evidence>
<evidence type="ECO:0000256" key="6">
    <source>
        <dbReference type="ARBA" id="ARBA00022840"/>
    </source>
</evidence>
<proteinExistence type="inferred from homology"/>
<evidence type="ECO:0000256" key="3">
    <source>
        <dbReference type="ARBA" id="ARBA00022448"/>
    </source>
</evidence>
<name>A0ABQ4K9H8_9BACI</name>
<keyword evidence="11" id="KW-1185">Reference proteome</keyword>
<comment type="subcellular location">
    <subcellularLocation>
        <location evidence="1">Cell membrane</location>
        <topology evidence="1">Peripheral membrane protein</topology>
    </subcellularLocation>
</comment>
<organism evidence="10 11">
    <name type="scientific">Siminovitchia fordii</name>
    <dbReference type="NCBI Taxonomy" id="254759"/>
    <lineage>
        <taxon>Bacteria</taxon>
        <taxon>Bacillati</taxon>
        <taxon>Bacillota</taxon>
        <taxon>Bacilli</taxon>
        <taxon>Bacillales</taxon>
        <taxon>Bacillaceae</taxon>
        <taxon>Siminovitchia</taxon>
    </lineage>
</organism>
<dbReference type="InterPro" id="IPR003593">
    <property type="entry name" value="AAA+_ATPase"/>
</dbReference>
<keyword evidence="7" id="KW-0029">Amino-acid transport</keyword>
<dbReference type="InterPro" id="IPR030679">
    <property type="entry name" value="ABC_ATPase_HisP-typ"/>
</dbReference>
<keyword evidence="4" id="KW-1003">Cell membrane</keyword>
<evidence type="ECO:0000313" key="11">
    <source>
        <dbReference type="Proteomes" id="UP000680279"/>
    </source>
</evidence>
<evidence type="ECO:0000259" key="9">
    <source>
        <dbReference type="PROSITE" id="PS50893"/>
    </source>
</evidence>
<feature type="domain" description="ABC transporter" evidence="9">
    <location>
        <begin position="25"/>
        <end position="270"/>
    </location>
</feature>
<protein>
    <submittedName>
        <fullName evidence="10">Ectoine/hydroxyectoine ABC transporter ATP-binding protein EhuA</fullName>
    </submittedName>
</protein>
<dbReference type="InterPro" id="IPR017871">
    <property type="entry name" value="ABC_transporter-like_CS"/>
</dbReference>
<dbReference type="PANTHER" id="PTHR43166:SF9">
    <property type="entry name" value="GLUTAMATE_ASPARTATE IMPORT ATP-BINDING PROTEIN GLTL"/>
    <property type="match status" value="1"/>
</dbReference>
<accession>A0ABQ4K9H8</accession>
<evidence type="ECO:0000256" key="2">
    <source>
        <dbReference type="ARBA" id="ARBA00005417"/>
    </source>
</evidence>
<evidence type="ECO:0000256" key="7">
    <source>
        <dbReference type="ARBA" id="ARBA00022970"/>
    </source>
</evidence>
<dbReference type="InterPro" id="IPR050086">
    <property type="entry name" value="MetN_ABC_transporter-like"/>
</dbReference>
<dbReference type="InterPro" id="IPR027417">
    <property type="entry name" value="P-loop_NTPase"/>
</dbReference>
<evidence type="ECO:0000256" key="4">
    <source>
        <dbReference type="ARBA" id="ARBA00022475"/>
    </source>
</evidence>
<dbReference type="InterPro" id="IPR014343">
    <property type="entry name" value="Ectoine_EhuA"/>
</dbReference>
<evidence type="ECO:0000256" key="5">
    <source>
        <dbReference type="ARBA" id="ARBA00022741"/>
    </source>
</evidence>
<evidence type="ECO:0000256" key="1">
    <source>
        <dbReference type="ARBA" id="ARBA00004202"/>
    </source>
</evidence>
<keyword evidence="6 10" id="KW-0067">ATP-binding</keyword>